<evidence type="ECO:0000256" key="2">
    <source>
        <dbReference type="ARBA" id="ARBA00023002"/>
    </source>
</evidence>
<dbReference type="SUPFAM" id="SSF50129">
    <property type="entry name" value="GroES-like"/>
    <property type="match status" value="1"/>
</dbReference>
<dbReference type="GeneID" id="37044392"/>
<dbReference type="AlphaFoldDB" id="A0A316YIF6"/>
<evidence type="ECO:0000313" key="6">
    <source>
        <dbReference type="EMBL" id="PWN88614.1"/>
    </source>
</evidence>
<dbReference type="GO" id="GO:0008270">
    <property type="term" value="F:zinc ion binding"/>
    <property type="evidence" value="ECO:0007669"/>
    <property type="project" value="InterPro"/>
</dbReference>
<sequence>MSSTTSSTGAAAPSLPSTMTALQIQSQGDLSVLETRTIPLPRLEAGQVLVQQEFAGVNYIDTYQRGGLYKLSMPWVLGNEAAGRVVAVAPDAEGQGIAVGDEVAMYCAGGGFAQYNAVSRDKVVKLPAGVSTKLAAAALLQGLTAWTLVKESYPLQKGDTVLVHAAAGGVGLLLCQMASHLGATVIGTVSTEEKAALARENGAHHIINYAKESIVDKVLALTGGNGVQGIYDGVGKDTWEDDFKVIARKGTICTFGNASGAVEPFAPLKLAAKNVKVIRPALPGYIQTREELETYSSHLFDLMAKGVVRVKIHDVYPLSAEGIRRSQEDITGRKTTGKLIVDVSKL</sequence>
<name>A0A316YIF6_9BASI</name>
<dbReference type="PANTHER" id="PTHR48106:SF13">
    <property type="entry name" value="QUINONE OXIDOREDUCTASE-RELATED"/>
    <property type="match status" value="1"/>
</dbReference>
<dbReference type="InterPro" id="IPR047618">
    <property type="entry name" value="QOR-like"/>
</dbReference>
<keyword evidence="2" id="KW-0560">Oxidoreductase</keyword>
<dbReference type="Gene3D" id="3.40.50.720">
    <property type="entry name" value="NAD(P)-binding Rossmann-like Domain"/>
    <property type="match status" value="1"/>
</dbReference>
<dbReference type="GO" id="GO:0070402">
    <property type="term" value="F:NADPH binding"/>
    <property type="evidence" value="ECO:0007669"/>
    <property type="project" value="TreeGrafter"/>
</dbReference>
<organism evidence="6 7">
    <name type="scientific">Acaromyces ingoldii</name>
    <dbReference type="NCBI Taxonomy" id="215250"/>
    <lineage>
        <taxon>Eukaryota</taxon>
        <taxon>Fungi</taxon>
        <taxon>Dikarya</taxon>
        <taxon>Basidiomycota</taxon>
        <taxon>Ustilaginomycotina</taxon>
        <taxon>Exobasidiomycetes</taxon>
        <taxon>Exobasidiales</taxon>
        <taxon>Cryptobasidiaceae</taxon>
        <taxon>Acaromyces</taxon>
    </lineage>
</organism>
<dbReference type="RefSeq" id="XP_025375812.1">
    <property type="nucleotide sequence ID" value="XM_025522476.1"/>
</dbReference>
<dbReference type="InterPro" id="IPR036291">
    <property type="entry name" value="NAD(P)-bd_dom_sf"/>
</dbReference>
<evidence type="ECO:0000259" key="5">
    <source>
        <dbReference type="SMART" id="SM00829"/>
    </source>
</evidence>
<keyword evidence="7" id="KW-1185">Reference proteome</keyword>
<dbReference type="Gene3D" id="3.90.180.10">
    <property type="entry name" value="Medium-chain alcohol dehydrogenases, catalytic domain"/>
    <property type="match status" value="1"/>
</dbReference>
<dbReference type="Pfam" id="PF08240">
    <property type="entry name" value="ADH_N"/>
    <property type="match status" value="1"/>
</dbReference>
<dbReference type="InParanoid" id="A0A316YIF6"/>
<keyword evidence="1" id="KW-0521">NADP</keyword>
<evidence type="ECO:0000313" key="7">
    <source>
        <dbReference type="Proteomes" id="UP000245768"/>
    </source>
</evidence>
<dbReference type="InterPro" id="IPR013149">
    <property type="entry name" value="ADH-like_C"/>
</dbReference>
<dbReference type="OrthoDB" id="48317at2759"/>
<dbReference type="SUPFAM" id="SSF51735">
    <property type="entry name" value="NAD(P)-binding Rossmann-fold domains"/>
    <property type="match status" value="1"/>
</dbReference>
<dbReference type="InterPro" id="IPR020843">
    <property type="entry name" value="ER"/>
</dbReference>
<dbReference type="STRING" id="215250.A0A316YIF6"/>
<dbReference type="GO" id="GO:0005829">
    <property type="term" value="C:cytosol"/>
    <property type="evidence" value="ECO:0007669"/>
    <property type="project" value="TreeGrafter"/>
</dbReference>
<reference evidence="6 7" key="1">
    <citation type="journal article" date="2018" name="Mol. Biol. Evol.">
        <title>Broad Genomic Sampling Reveals a Smut Pathogenic Ancestry of the Fungal Clade Ustilaginomycotina.</title>
        <authorList>
            <person name="Kijpornyongpan T."/>
            <person name="Mondo S.J."/>
            <person name="Barry K."/>
            <person name="Sandor L."/>
            <person name="Lee J."/>
            <person name="Lipzen A."/>
            <person name="Pangilinan J."/>
            <person name="LaButti K."/>
            <person name="Hainaut M."/>
            <person name="Henrissat B."/>
            <person name="Grigoriev I.V."/>
            <person name="Spatafora J.W."/>
            <person name="Aime M.C."/>
        </authorList>
    </citation>
    <scope>NUCLEOTIDE SEQUENCE [LARGE SCALE GENOMIC DNA]</scope>
    <source>
        <strain evidence="6 7">MCA 4198</strain>
    </source>
</reference>
<evidence type="ECO:0000256" key="1">
    <source>
        <dbReference type="ARBA" id="ARBA00022857"/>
    </source>
</evidence>
<dbReference type="InterPro" id="IPR002364">
    <property type="entry name" value="Quin_OxRdtase/zeta-crystal_CS"/>
</dbReference>
<dbReference type="PANTHER" id="PTHR48106">
    <property type="entry name" value="QUINONE OXIDOREDUCTASE PIG3-RELATED"/>
    <property type="match status" value="1"/>
</dbReference>
<accession>A0A316YIF6</accession>
<feature type="domain" description="Enoyl reductase (ER)" evidence="5">
    <location>
        <begin position="28"/>
        <end position="341"/>
    </location>
</feature>
<protein>
    <recommendedName>
        <fullName evidence="4">Probable quinone oxidoreductase</fullName>
    </recommendedName>
    <alternativeName>
        <fullName evidence="3">NADPH:quinone reductase</fullName>
    </alternativeName>
</protein>
<dbReference type="GO" id="GO:0003960">
    <property type="term" value="F:quinone reductase (NADPH) activity"/>
    <property type="evidence" value="ECO:0007669"/>
    <property type="project" value="InterPro"/>
</dbReference>
<dbReference type="FunCoup" id="A0A316YIF6">
    <property type="interactions" value="320"/>
</dbReference>
<dbReference type="SMART" id="SM00829">
    <property type="entry name" value="PKS_ER"/>
    <property type="match status" value="1"/>
</dbReference>
<dbReference type="PROSITE" id="PS01162">
    <property type="entry name" value="QOR_ZETA_CRYSTAL"/>
    <property type="match status" value="1"/>
</dbReference>
<dbReference type="InterPro" id="IPR013154">
    <property type="entry name" value="ADH-like_N"/>
</dbReference>
<proteinExistence type="predicted"/>
<dbReference type="InterPro" id="IPR011032">
    <property type="entry name" value="GroES-like_sf"/>
</dbReference>
<dbReference type="EMBL" id="KZ819638">
    <property type="protein sequence ID" value="PWN88614.1"/>
    <property type="molecule type" value="Genomic_DNA"/>
</dbReference>
<dbReference type="FunFam" id="3.40.50.720:FF:000053">
    <property type="entry name" value="Quinone oxidoreductase 1"/>
    <property type="match status" value="1"/>
</dbReference>
<evidence type="ECO:0000256" key="4">
    <source>
        <dbReference type="ARBA" id="ARBA00070796"/>
    </source>
</evidence>
<dbReference type="Proteomes" id="UP000245768">
    <property type="component" value="Unassembled WGS sequence"/>
</dbReference>
<evidence type="ECO:0000256" key="3">
    <source>
        <dbReference type="ARBA" id="ARBA00043088"/>
    </source>
</evidence>
<dbReference type="Pfam" id="PF00107">
    <property type="entry name" value="ADH_zinc_N"/>
    <property type="match status" value="1"/>
</dbReference>
<dbReference type="CDD" id="cd05286">
    <property type="entry name" value="QOR2"/>
    <property type="match status" value="1"/>
</dbReference>
<dbReference type="GO" id="GO:0035925">
    <property type="term" value="F:mRNA 3'-UTR AU-rich region binding"/>
    <property type="evidence" value="ECO:0007669"/>
    <property type="project" value="TreeGrafter"/>
</dbReference>
<gene>
    <name evidence="6" type="ORF">FA10DRAFT_268787</name>
</gene>